<evidence type="ECO:0000256" key="1">
    <source>
        <dbReference type="SAM" id="Phobius"/>
    </source>
</evidence>
<feature type="transmembrane region" description="Helical" evidence="1">
    <location>
        <begin position="16"/>
        <end position="37"/>
    </location>
</feature>
<evidence type="ECO:0000313" key="3">
    <source>
        <dbReference type="Proteomes" id="UP000528964"/>
    </source>
</evidence>
<evidence type="ECO:0000313" key="2">
    <source>
        <dbReference type="EMBL" id="MBB3973281.1"/>
    </source>
</evidence>
<dbReference type="InterPro" id="IPR007047">
    <property type="entry name" value="Flp_Fap"/>
</dbReference>
<keyword evidence="3" id="KW-1185">Reference proteome</keyword>
<organism evidence="2 3">
    <name type="scientific">Hansschlegelia beijingensis</name>
    <dbReference type="NCBI Taxonomy" id="1133344"/>
    <lineage>
        <taxon>Bacteria</taxon>
        <taxon>Pseudomonadati</taxon>
        <taxon>Pseudomonadota</taxon>
        <taxon>Alphaproteobacteria</taxon>
        <taxon>Hyphomicrobiales</taxon>
        <taxon>Methylopilaceae</taxon>
        <taxon>Hansschlegelia</taxon>
    </lineage>
</organism>
<dbReference type="AlphaFoldDB" id="A0A7W6CY92"/>
<reference evidence="2 3" key="1">
    <citation type="submission" date="2020-08" db="EMBL/GenBank/DDBJ databases">
        <title>Genomic Encyclopedia of Type Strains, Phase IV (KMG-IV): sequencing the most valuable type-strain genomes for metagenomic binning, comparative biology and taxonomic classification.</title>
        <authorList>
            <person name="Goeker M."/>
        </authorList>
    </citation>
    <scope>NUCLEOTIDE SEQUENCE [LARGE SCALE GENOMIC DNA]</scope>
    <source>
        <strain evidence="2 3">DSM 25481</strain>
    </source>
</reference>
<keyword evidence="1" id="KW-0812">Transmembrane</keyword>
<dbReference type="RefSeq" id="WP_183395120.1">
    <property type="nucleotide sequence ID" value="NZ_JACIDR010000002.1"/>
</dbReference>
<sequence length="53" mass="5336">MSIIKPFAKDESGATAIEYGLIAVGIAITIIAVVRGVGGSLNSAFSNVNTGLK</sequence>
<keyword evidence="1" id="KW-0472">Membrane</keyword>
<name>A0A7W6CY92_9HYPH</name>
<accession>A0A7W6CY92</accession>
<comment type="caution">
    <text evidence="2">The sequence shown here is derived from an EMBL/GenBank/DDBJ whole genome shotgun (WGS) entry which is preliminary data.</text>
</comment>
<dbReference type="EMBL" id="JACIDR010000002">
    <property type="protein sequence ID" value="MBB3973281.1"/>
    <property type="molecule type" value="Genomic_DNA"/>
</dbReference>
<proteinExistence type="predicted"/>
<dbReference type="Pfam" id="PF04964">
    <property type="entry name" value="Flp_Fap"/>
    <property type="match status" value="1"/>
</dbReference>
<protein>
    <submittedName>
        <fullName evidence="2">Pilus assembly protein Flp/PilA</fullName>
    </submittedName>
</protein>
<keyword evidence="1" id="KW-1133">Transmembrane helix</keyword>
<gene>
    <name evidence="2" type="ORF">GGR24_001938</name>
</gene>
<dbReference type="Proteomes" id="UP000528964">
    <property type="component" value="Unassembled WGS sequence"/>
</dbReference>